<reference evidence="3 4" key="1">
    <citation type="submission" date="2022-07" db="EMBL/GenBank/DDBJ databases">
        <title>Genome-wide signatures of adaptation to extreme environments.</title>
        <authorList>
            <person name="Cho C.H."/>
            <person name="Yoon H.S."/>
        </authorList>
    </citation>
    <scope>NUCLEOTIDE SEQUENCE [LARGE SCALE GENOMIC DNA]</scope>
    <source>
        <strain evidence="3 4">DBV 063 E5</strain>
    </source>
</reference>
<dbReference type="InterPro" id="IPR004108">
    <property type="entry name" value="Fe_hydrogenase_lsu_C"/>
</dbReference>
<feature type="domain" description="Iron hydrogenase large subunit C-terminal" evidence="2">
    <location>
        <begin position="100"/>
        <end position="412"/>
    </location>
</feature>
<dbReference type="AlphaFoldDB" id="A0AAV9IRB3"/>
<keyword evidence="4" id="KW-1185">Reference proteome</keyword>
<dbReference type="InterPro" id="IPR050340">
    <property type="entry name" value="Cytosolic_Fe-S_CAF"/>
</dbReference>
<comment type="similarity">
    <text evidence="1">Belongs to the NARF family.</text>
</comment>
<accession>A0AAV9IRB3</accession>
<dbReference type="EMBL" id="JANCYW010000003">
    <property type="protein sequence ID" value="KAK4534897.1"/>
    <property type="molecule type" value="Genomic_DNA"/>
</dbReference>
<organism evidence="3 4">
    <name type="scientific">Cyanidium caldarium</name>
    <name type="common">Red alga</name>
    <dbReference type="NCBI Taxonomy" id="2771"/>
    <lineage>
        <taxon>Eukaryota</taxon>
        <taxon>Rhodophyta</taxon>
        <taxon>Bangiophyceae</taxon>
        <taxon>Cyanidiales</taxon>
        <taxon>Cyanidiaceae</taxon>
        <taxon>Cyanidium</taxon>
    </lineage>
</organism>
<evidence type="ECO:0000256" key="1">
    <source>
        <dbReference type="ARBA" id="ARBA00006596"/>
    </source>
</evidence>
<name>A0AAV9IRB3_CYACA</name>
<dbReference type="Pfam" id="PF02906">
    <property type="entry name" value="Fe_hyd_lg_C"/>
    <property type="match status" value="1"/>
</dbReference>
<dbReference type="SUPFAM" id="SSF53920">
    <property type="entry name" value="Fe-only hydrogenase"/>
    <property type="match status" value="1"/>
</dbReference>
<dbReference type="InterPro" id="IPR009016">
    <property type="entry name" value="Fe_hydrogenase"/>
</dbReference>
<evidence type="ECO:0000259" key="2">
    <source>
        <dbReference type="Pfam" id="PF02906"/>
    </source>
</evidence>
<protein>
    <recommendedName>
        <fullName evidence="2">Iron hydrogenase large subunit C-terminal domain-containing protein</fullName>
    </recommendedName>
</protein>
<dbReference type="Gene3D" id="3.40.50.1780">
    <property type="match status" value="1"/>
</dbReference>
<dbReference type="PANTHER" id="PTHR11615">
    <property type="entry name" value="NITRATE, FORMATE, IRON DEHYDROGENASE"/>
    <property type="match status" value="1"/>
</dbReference>
<proteinExistence type="inferred from homology"/>
<gene>
    <name evidence="3" type="ORF">CDCA_CDCA03G0922</name>
</gene>
<dbReference type="Proteomes" id="UP001301350">
    <property type="component" value="Unassembled WGS sequence"/>
</dbReference>
<evidence type="ECO:0000313" key="3">
    <source>
        <dbReference type="EMBL" id="KAK4534897.1"/>
    </source>
</evidence>
<sequence length="504" mass="54390">MNYERFSTGLKITNLDDFITPTTACVLPVAGMAAPEGSVAAPIYGTSAESSAPARVARITLSDCLSCSGCLTSAETVLLDSQSVDAFRKQCAEAVASGRMVVASVAPAALASLATHWGLQTQRDALRELRTRLRPFGVRAVVGNGVGRALSVLQTCQEAVQRLASIASPAAPHPHVLMASACPGWTCYVEKTQPELVPCLSRAKSPQAMMGAWLKRRYGDAVWHCSIMPCYDKKLESMRADLRSETDCVLATTEVLELLAEGNSSPLEDPVPVNDVDAAPEEEEETWTTTGGLSGGYALQVFRYVCRQEYHLLVPDEQLVLQLVRPKNADLQQLLLYRDTTTGALSVGATLPQAPASPRRYEVVYAVATAYGFRNIQNIVRRFKQAHAEAGARLPWDFIEVMACPSGCGNGGGQYRPEHATQNGSSEGGATVPSARAWKAQLQAVEQVYAAMPSMHPEQCEPAMQWWRRLEEEQPSALRCEYRAVTGANPATNGSAAPATATEW</sequence>
<evidence type="ECO:0000313" key="4">
    <source>
        <dbReference type="Proteomes" id="UP001301350"/>
    </source>
</evidence>
<dbReference type="Gene3D" id="3.40.950.10">
    <property type="entry name" value="Fe-only Hydrogenase (Larger Subunit), Chain L, domain 3"/>
    <property type="match status" value="1"/>
</dbReference>
<comment type="caution">
    <text evidence="3">The sequence shown here is derived from an EMBL/GenBank/DDBJ whole genome shotgun (WGS) entry which is preliminary data.</text>
</comment>